<accession>A0A6J6GB63</accession>
<organism evidence="1">
    <name type="scientific">freshwater metagenome</name>
    <dbReference type="NCBI Taxonomy" id="449393"/>
    <lineage>
        <taxon>unclassified sequences</taxon>
        <taxon>metagenomes</taxon>
        <taxon>ecological metagenomes</taxon>
    </lineage>
</organism>
<dbReference type="Gene3D" id="3.30.420.40">
    <property type="match status" value="2"/>
</dbReference>
<dbReference type="AlphaFoldDB" id="A0A6J6GB63"/>
<evidence type="ECO:0000313" key="1">
    <source>
        <dbReference type="EMBL" id="CAB4596385.1"/>
    </source>
</evidence>
<dbReference type="InterPro" id="IPR000600">
    <property type="entry name" value="ROK"/>
</dbReference>
<dbReference type="InterPro" id="IPR043129">
    <property type="entry name" value="ATPase_NBD"/>
</dbReference>
<proteinExistence type="predicted"/>
<dbReference type="PANTHER" id="PTHR18964:SF173">
    <property type="entry name" value="GLUCOKINASE"/>
    <property type="match status" value="1"/>
</dbReference>
<dbReference type="PANTHER" id="PTHR18964">
    <property type="entry name" value="ROK (REPRESSOR, ORF, KINASE) FAMILY"/>
    <property type="match status" value="1"/>
</dbReference>
<dbReference type="PROSITE" id="PS01125">
    <property type="entry name" value="ROK"/>
    <property type="match status" value="1"/>
</dbReference>
<gene>
    <name evidence="1" type="ORF">UFOPK1493_04030</name>
</gene>
<dbReference type="EMBL" id="CAEZSR010000275">
    <property type="protein sequence ID" value="CAB4596385.1"/>
    <property type="molecule type" value="Genomic_DNA"/>
</dbReference>
<dbReference type="Pfam" id="PF00480">
    <property type="entry name" value="ROK"/>
    <property type="match status" value="1"/>
</dbReference>
<name>A0A6J6GB63_9ZZZZ</name>
<dbReference type="SUPFAM" id="SSF53067">
    <property type="entry name" value="Actin-like ATPase domain"/>
    <property type="match status" value="1"/>
</dbReference>
<dbReference type="InterPro" id="IPR049874">
    <property type="entry name" value="ROK_cs"/>
</dbReference>
<reference evidence="1" key="1">
    <citation type="submission" date="2020-05" db="EMBL/GenBank/DDBJ databases">
        <authorList>
            <person name="Chiriac C."/>
            <person name="Salcher M."/>
            <person name="Ghai R."/>
            <person name="Kavagutti S V."/>
        </authorList>
    </citation>
    <scope>NUCLEOTIDE SEQUENCE</scope>
</reference>
<protein>
    <submittedName>
        <fullName evidence="1">Unannotated protein</fullName>
    </submittedName>
</protein>
<sequence length="307" mass="31224">MTAHAVGIDVGGTKCLGVALDADGSVVGELRIPTPDTPEALVDTLASIAERLGADGAVGVAVPGLVNRDGVLLAAANLHGVKMLPLRDLLEARSGLRVFVDNDNTVACLAEWKLGAGRGVDDLLLVGLGTGIGGGFVSGGALQRGHNGFAGEFGHMIVQPHGIACPCGQQGCWERYASGNALGHHARDAAAAGRLRDVLAAAGSVEDIRGEHITAAALAGDPEALAVIDVFADWVAIGLVNLTNLYDPGMIVISGGLSAESELFLPPIERAFHESMYGGDDRPWPGLAFAELGPLAGGIGAALLTQI</sequence>